<protein>
    <recommendedName>
        <fullName evidence="4">RNI-like protein</fullName>
    </recommendedName>
</protein>
<evidence type="ECO:0000313" key="2">
    <source>
        <dbReference type="EMBL" id="KAF2660595.1"/>
    </source>
</evidence>
<dbReference type="InterPro" id="IPR032675">
    <property type="entry name" value="LRR_dom_sf"/>
</dbReference>
<keyword evidence="3" id="KW-1185">Reference proteome</keyword>
<gene>
    <name evidence="2" type="ORF">K491DRAFT_36989</name>
</gene>
<proteinExistence type="predicted"/>
<dbReference type="OrthoDB" id="3945550at2759"/>
<name>A0A6A6TKN5_9PLEO</name>
<evidence type="ECO:0000256" key="1">
    <source>
        <dbReference type="SAM" id="SignalP"/>
    </source>
</evidence>
<dbReference type="SUPFAM" id="SSF52047">
    <property type="entry name" value="RNI-like"/>
    <property type="match status" value="1"/>
</dbReference>
<dbReference type="Proteomes" id="UP000799324">
    <property type="component" value="Unassembled WGS sequence"/>
</dbReference>
<accession>A0A6A6TKN5</accession>
<keyword evidence="1" id="KW-0732">Signal</keyword>
<dbReference type="EMBL" id="MU004298">
    <property type="protein sequence ID" value="KAF2660595.1"/>
    <property type="molecule type" value="Genomic_DNA"/>
</dbReference>
<sequence length="448" mass="51644">MRLSHLFLFTSSFFSIFALATRWRQGHPCPESIKTVLPNSDRPLDENENGHTFDSMVAVHEALTTCPNISSLDLRVTLMGCSSWPDRFNFPFRLAGGERYPALKELRLEGYNFDERPWEKLALGKSYGLPWYESLTEWLLSGTARKWWNARALDIDQRNKTNLDLWLDAMDWSHLEALAVLDRPLPLKDVPRLRSLEKLDLSGSDVENAREVIQTLPSQSLTSLTIVRSAEMLELETILSHQGKSLTVLELRSPEVQSKPSPAFNISELQFLPQLAPNLQHLSINVHRNGSWPLGTLEAISTNPSLRSVDIWFDIVSECRRQKPEAPHIRDVRKWEATHGVDACNGEDQYQRPYIDQSSSLELFRYMRVKKIGQELANVTFWVGDWTRAWDGPLYFADWLEHRRSKVSCSIRAEGGEEGWCVVEDGKEYWKRGKYWDWGGDDDYDMVD</sequence>
<organism evidence="2 3">
    <name type="scientific">Lophiostoma macrostomum CBS 122681</name>
    <dbReference type="NCBI Taxonomy" id="1314788"/>
    <lineage>
        <taxon>Eukaryota</taxon>
        <taxon>Fungi</taxon>
        <taxon>Dikarya</taxon>
        <taxon>Ascomycota</taxon>
        <taxon>Pezizomycotina</taxon>
        <taxon>Dothideomycetes</taxon>
        <taxon>Pleosporomycetidae</taxon>
        <taxon>Pleosporales</taxon>
        <taxon>Lophiostomataceae</taxon>
        <taxon>Lophiostoma</taxon>
    </lineage>
</organism>
<feature type="chain" id="PRO_5025358941" description="RNI-like protein" evidence="1">
    <location>
        <begin position="21"/>
        <end position="448"/>
    </location>
</feature>
<reference evidence="2" key="1">
    <citation type="journal article" date="2020" name="Stud. Mycol.">
        <title>101 Dothideomycetes genomes: a test case for predicting lifestyles and emergence of pathogens.</title>
        <authorList>
            <person name="Haridas S."/>
            <person name="Albert R."/>
            <person name="Binder M."/>
            <person name="Bloem J."/>
            <person name="Labutti K."/>
            <person name="Salamov A."/>
            <person name="Andreopoulos B."/>
            <person name="Baker S."/>
            <person name="Barry K."/>
            <person name="Bills G."/>
            <person name="Bluhm B."/>
            <person name="Cannon C."/>
            <person name="Castanera R."/>
            <person name="Culley D."/>
            <person name="Daum C."/>
            <person name="Ezra D."/>
            <person name="Gonzalez J."/>
            <person name="Henrissat B."/>
            <person name="Kuo A."/>
            <person name="Liang C."/>
            <person name="Lipzen A."/>
            <person name="Lutzoni F."/>
            <person name="Magnuson J."/>
            <person name="Mondo S."/>
            <person name="Nolan M."/>
            <person name="Ohm R."/>
            <person name="Pangilinan J."/>
            <person name="Park H.-J."/>
            <person name="Ramirez L."/>
            <person name="Alfaro M."/>
            <person name="Sun H."/>
            <person name="Tritt A."/>
            <person name="Yoshinaga Y."/>
            <person name="Zwiers L.-H."/>
            <person name="Turgeon B."/>
            <person name="Goodwin S."/>
            <person name="Spatafora J."/>
            <person name="Crous P."/>
            <person name="Grigoriev I."/>
        </authorList>
    </citation>
    <scope>NUCLEOTIDE SEQUENCE</scope>
    <source>
        <strain evidence="2">CBS 122681</strain>
    </source>
</reference>
<dbReference type="Gene3D" id="3.80.10.10">
    <property type="entry name" value="Ribonuclease Inhibitor"/>
    <property type="match status" value="1"/>
</dbReference>
<dbReference type="AlphaFoldDB" id="A0A6A6TKN5"/>
<evidence type="ECO:0000313" key="3">
    <source>
        <dbReference type="Proteomes" id="UP000799324"/>
    </source>
</evidence>
<feature type="signal peptide" evidence="1">
    <location>
        <begin position="1"/>
        <end position="20"/>
    </location>
</feature>
<evidence type="ECO:0008006" key="4">
    <source>
        <dbReference type="Google" id="ProtNLM"/>
    </source>
</evidence>